<evidence type="ECO:0000259" key="2">
    <source>
        <dbReference type="PROSITE" id="PS51688"/>
    </source>
</evidence>
<name>A0A494IQ78_SALET</name>
<dbReference type="EMBL" id="RTVW01000001">
    <property type="protein sequence ID" value="MKB59890.1"/>
    <property type="molecule type" value="Genomic_DNA"/>
</dbReference>
<feature type="coiled-coil region" evidence="1">
    <location>
        <begin position="1199"/>
        <end position="1226"/>
    </location>
</feature>
<sequence length="1229" mass="135435">MQSIQFKRTNVSGKKPTPEQLQVGEVAINLKDHVIFTKDRDHEVVQISVSPETHAALESKVDANKQELDSTIAVNDRNIHAKVDEIKQTTDATIAANHAEINNKVDVIKRETDATIEANKNKAASDLAGVKAELSDTINANKNAAAVATQELDTRINKKVDDIKSRTDATIASNDKAINDKVDLIKAETDRTIAANKAYAENQLTDTYNNLTGVIAANKQEAADNVAALTRDVEAKNTAIHSKVDNNKSYTDSELARLESRIDAADGSSDGKYIKKHVNTCTDGYLLSKTANYFDDPNARNLDYFGAFRMNDLAGHLALALHVPHPSGLNHSRGFDFTYGSNVVPTVKTYGYDELGNLSYSHRMYHEGDKPSPSELNVYSKQEVDRMFQKTIDFGSESGWFKIATVYLPQNYGRSAKIRLVGGNGYNVGQTGQCNIIELVIRTGNDSPKGINIVAYHHISGYDNQFCAINTSNDNYDIYAQYSQHTSLVLVEYQASNDVNLTVLDRPEYVGEKPVAEHIFDAYTIRSFNSFSNRGTLNFAGNHQGQYDIEHLNEQQTNSKKMLRRFRSSAPATIWHETVDDNQYRLATGYEDTNQELLLTATSGLHVKKLTLDGGVTGNSGIDIRRGPNESSHFNFMDYRTGQDVRNGWFGFGDGQTKDFIWWNDNGQNSINLVENGELQISGGKGQKIVMYSEVALSENARLAVKGGNYGLILRNDGTSFHLLTTDLKDSFGTWNNRRPFSYDFATGGLDLGGTETARCLHLGIDGSTRIEDNLVFRAGSRQSMDYLEFVHWGASNTGRNNVLSLRDSKGFLAEFERKGDNTIQNTFFGRFKVNGDSNAITINAPTDSDAVYVKGTCNDVDNWYIGKGGAGNGLVFCSYKTNAAVHLTDNGEVLLAPQNTAIVNINRDRIHINGTQWVANQPHGWGNQWLSEAPIFVDFGTGVPYDTYMPIIKARSQTAGGYATKADFGIYRRGAGDNWGWGDAVIRVGSAESADSSHPNARFMFQANGDFKAPAGLRAGVNLGVGTDPVLGGHSIAIGDNDTGLVWGGDGRINMFANGQHIASWGTMYQEHSGLWGSHGGLWTEVDKAIISHGHLVQANDNYSTYVRDIYIRSDIRVKKDLVKFENASKTLSKINGYKYLQKRGTNEDGSERWEENAGLIAQEVQAILPELVEGDPDSENLLRLNYNGVIGLITAAINEHTEEIALLKEENKILHDRLAAIEAKLFG</sequence>
<evidence type="ECO:0000256" key="1">
    <source>
        <dbReference type="SAM" id="Coils"/>
    </source>
</evidence>
<dbReference type="Pfam" id="PF13884">
    <property type="entry name" value="Peptidase_S74"/>
    <property type="match status" value="1"/>
</dbReference>
<dbReference type="PROSITE" id="PS51688">
    <property type="entry name" value="ICA"/>
    <property type="match status" value="1"/>
</dbReference>
<keyword evidence="1" id="KW-0175">Coiled coil</keyword>
<protein>
    <submittedName>
        <fullName evidence="3">Tail fiber domain-containing protein</fullName>
    </submittedName>
</protein>
<reference evidence="3" key="1">
    <citation type="submission" date="2018-07" db="EMBL/GenBank/DDBJ databases">
        <authorList>
            <person name="Ashton P.M."/>
            <person name="Dallman T."/>
            <person name="Nair S."/>
            <person name="De Pinna E."/>
            <person name="Peters T."/>
            <person name="Grant K."/>
        </authorList>
    </citation>
    <scope>NUCLEOTIDE SEQUENCE [LARGE SCALE GENOMIC DNA]</scope>
    <source>
        <strain evidence="3">568408</strain>
    </source>
</reference>
<comment type="caution">
    <text evidence="3">The sequence shown here is derived from an EMBL/GenBank/DDBJ whole genome shotgun (WGS) entry which is preliminary data.</text>
</comment>
<evidence type="ECO:0000313" key="3">
    <source>
        <dbReference type="EMBL" id="MKB59890.1"/>
    </source>
</evidence>
<dbReference type="Proteomes" id="UP000885332">
    <property type="component" value="Unassembled WGS sequence"/>
</dbReference>
<dbReference type="AlphaFoldDB" id="A0A494IQ78"/>
<accession>A0A494IQ78</accession>
<dbReference type="InterPro" id="IPR048390">
    <property type="entry name" value="Gp34_trimer"/>
</dbReference>
<dbReference type="Pfam" id="PF21446">
    <property type="entry name" value="Gp34_trimer"/>
    <property type="match status" value="1"/>
</dbReference>
<dbReference type="InterPro" id="IPR030392">
    <property type="entry name" value="S74_ICA"/>
</dbReference>
<feature type="domain" description="Peptidase S74" evidence="2">
    <location>
        <begin position="1115"/>
        <end position="1213"/>
    </location>
</feature>
<proteinExistence type="predicted"/>
<gene>
    <name evidence="3" type="ORF">DUR27_02890</name>
</gene>
<dbReference type="Gene3D" id="6.20.80.10">
    <property type="match status" value="1"/>
</dbReference>
<organism evidence="3">
    <name type="scientific">Salmonella enterica I</name>
    <dbReference type="NCBI Taxonomy" id="59201"/>
    <lineage>
        <taxon>Bacteria</taxon>
        <taxon>Pseudomonadati</taxon>
        <taxon>Pseudomonadota</taxon>
        <taxon>Gammaproteobacteria</taxon>
        <taxon>Enterobacterales</taxon>
        <taxon>Enterobacteriaceae</taxon>
        <taxon>Salmonella</taxon>
    </lineage>
</organism>